<organism evidence="2 3">
    <name type="scientific">Embleya scabrispora</name>
    <dbReference type="NCBI Taxonomy" id="159449"/>
    <lineage>
        <taxon>Bacteria</taxon>
        <taxon>Bacillati</taxon>
        <taxon>Actinomycetota</taxon>
        <taxon>Actinomycetes</taxon>
        <taxon>Kitasatosporales</taxon>
        <taxon>Streptomycetaceae</taxon>
        <taxon>Embleya</taxon>
    </lineage>
</organism>
<accession>A0A1T3NI97</accession>
<name>A0A1T3NI97_9ACTN</name>
<protein>
    <submittedName>
        <fullName evidence="2">Uncharacterized protein</fullName>
    </submittedName>
</protein>
<dbReference type="Proteomes" id="UP000190037">
    <property type="component" value="Unassembled WGS sequence"/>
</dbReference>
<dbReference type="OrthoDB" id="7949528at2"/>
<keyword evidence="1" id="KW-0472">Membrane</keyword>
<keyword evidence="1" id="KW-1133">Transmembrane helix</keyword>
<evidence type="ECO:0000256" key="1">
    <source>
        <dbReference type="SAM" id="Phobius"/>
    </source>
</evidence>
<evidence type="ECO:0000313" key="3">
    <source>
        <dbReference type="Proteomes" id="UP000190037"/>
    </source>
</evidence>
<proteinExistence type="predicted"/>
<evidence type="ECO:0000313" key="2">
    <source>
        <dbReference type="EMBL" id="OPC76523.1"/>
    </source>
</evidence>
<feature type="transmembrane region" description="Helical" evidence="1">
    <location>
        <begin position="21"/>
        <end position="40"/>
    </location>
</feature>
<keyword evidence="1" id="KW-0812">Transmembrane</keyword>
<gene>
    <name evidence="2" type="ORF">B4N89_46780</name>
</gene>
<sequence>MAVALDAVLAWRGQAWSLADWASSVVLGALVTVTVGILLARRQSLIQEALADLELVEKVAVLSAQVPHLRNRSSSGEIVRVCYDARAGMALLPLARGTMQTEYLETVGAVLDEIERRLATSLDLHATWTGDEWDRFHDVVSRLAEAARVAARRSAIVRAHRTATIDPVTRRLGAFTGTRVPFEVFHHHYTRGRDRIRVRLDWDRFARLVDAPGGGVRIERVQTVIEPRDLAALAPYRSPWYHDPAFPSRGEVDHDDPGAHPIRHEQAVHDRTLVAPGRDARITAVEDWYSARAISGPIHLTLATWAVAPDRILVLDGNHRLAAVARLVGDGCPATITEFRITGAGAVLPPLVPDLAHHLTGPIP</sequence>
<dbReference type="RefSeq" id="WP_078982802.1">
    <property type="nucleotide sequence ID" value="NZ_MWQN01000006.1"/>
</dbReference>
<reference evidence="2 3" key="1">
    <citation type="submission" date="2017-03" db="EMBL/GenBank/DDBJ databases">
        <title>Draft genome sequence of Streptomyces scabrisporus NF3, endophyte isolated from Amphipterygium adstringens.</title>
        <authorList>
            <person name="Vazquez M."/>
            <person name="Ceapa C.D."/>
            <person name="Rodriguez Luna D."/>
            <person name="Sanchez Esquivel S."/>
        </authorList>
    </citation>
    <scope>NUCLEOTIDE SEQUENCE [LARGE SCALE GENOMIC DNA]</scope>
    <source>
        <strain evidence="2 3">NF3</strain>
    </source>
</reference>
<comment type="caution">
    <text evidence="2">The sequence shown here is derived from an EMBL/GenBank/DDBJ whole genome shotgun (WGS) entry which is preliminary data.</text>
</comment>
<dbReference type="EMBL" id="MWQN01000006">
    <property type="protein sequence ID" value="OPC76523.1"/>
    <property type="molecule type" value="Genomic_DNA"/>
</dbReference>
<dbReference type="AlphaFoldDB" id="A0A1T3NI97"/>
<keyword evidence="3" id="KW-1185">Reference proteome</keyword>